<dbReference type="EMBL" id="JBFAEG010000010">
    <property type="protein sequence ID" value="MEU5708504.1"/>
    <property type="molecule type" value="Genomic_DNA"/>
</dbReference>
<proteinExistence type="predicted"/>
<sequence length="376" mass="39109">MTDRMSGPGGDRHRPERLSRGDEWTPEQDSEQRDEWAPGDAAPGRRTPRKPLPEERLPGEPGARESGGGRAPGAGPGGAGRLSGEGASGWLRGADASGRVPEGSTGGRSQGEGRTGRLAGSAGPGREGLTGDDRTPEDTQQPPPGPAGRPESATSEDVEPAPGPVGSPTSGVSGGAAGAGSREYDPRHGSEGLRPGTEELGPETPGTQGRESQTYGARDAGGPARAGEEEGVMPDNGLGAPSVGEVSGREARMTEARATDTWPTAPTATGSGTTASAPSGTGAPLLPHEETEQWERRLREVVAGFVDEPRQAVEQADHTVEQIAARFAEAVTRRRRTLRMSWEGTEGRGPAAETDTEQLRLALRDYRELAERLLHG</sequence>
<evidence type="ECO:0000313" key="3">
    <source>
        <dbReference type="Proteomes" id="UP001551011"/>
    </source>
</evidence>
<keyword evidence="3" id="KW-1185">Reference proteome</keyword>
<evidence type="ECO:0000313" key="2">
    <source>
        <dbReference type="EMBL" id="MEU5708504.1"/>
    </source>
</evidence>
<feature type="region of interest" description="Disordered" evidence="1">
    <location>
        <begin position="1"/>
        <end position="292"/>
    </location>
</feature>
<evidence type="ECO:0000256" key="1">
    <source>
        <dbReference type="SAM" id="MobiDB-lite"/>
    </source>
</evidence>
<protein>
    <submittedName>
        <fullName evidence="2">Uncharacterized protein</fullName>
    </submittedName>
</protein>
<gene>
    <name evidence="2" type="ORF">AB0H04_16765</name>
</gene>
<accession>A0ABV3A9B3</accession>
<feature type="compositionally biased region" description="Basic and acidic residues" evidence="1">
    <location>
        <begin position="182"/>
        <end position="191"/>
    </location>
</feature>
<feature type="compositionally biased region" description="Low complexity" evidence="1">
    <location>
        <begin position="216"/>
        <end position="225"/>
    </location>
</feature>
<dbReference type="RefSeq" id="WP_244211508.1">
    <property type="nucleotide sequence ID" value="NZ_JBFAEG010000010.1"/>
</dbReference>
<feature type="compositionally biased region" description="Basic and acidic residues" evidence="1">
    <location>
        <begin position="247"/>
        <end position="258"/>
    </location>
</feature>
<feature type="compositionally biased region" description="Basic and acidic residues" evidence="1">
    <location>
        <begin position="10"/>
        <end position="23"/>
    </location>
</feature>
<dbReference type="Proteomes" id="UP001551011">
    <property type="component" value="Unassembled WGS sequence"/>
</dbReference>
<organism evidence="2 3">
    <name type="scientific">Streptomyces flaveolus</name>
    <dbReference type="NCBI Taxonomy" id="67297"/>
    <lineage>
        <taxon>Bacteria</taxon>
        <taxon>Bacillati</taxon>
        <taxon>Actinomycetota</taxon>
        <taxon>Actinomycetes</taxon>
        <taxon>Kitasatosporales</taxon>
        <taxon>Streptomycetaceae</taxon>
        <taxon>Streptomyces</taxon>
    </lineage>
</organism>
<feature type="compositionally biased region" description="Polar residues" evidence="1">
    <location>
        <begin position="205"/>
        <end position="215"/>
    </location>
</feature>
<comment type="caution">
    <text evidence="2">The sequence shown here is derived from an EMBL/GenBank/DDBJ whole genome shotgun (WGS) entry which is preliminary data.</text>
</comment>
<reference evidence="2 3" key="1">
    <citation type="submission" date="2024-06" db="EMBL/GenBank/DDBJ databases">
        <title>The Natural Products Discovery Center: Release of the First 8490 Sequenced Strains for Exploring Actinobacteria Biosynthetic Diversity.</title>
        <authorList>
            <person name="Kalkreuter E."/>
            <person name="Kautsar S.A."/>
            <person name="Yang D."/>
            <person name="Bader C.D."/>
            <person name="Teijaro C.N."/>
            <person name="Fluegel L."/>
            <person name="Davis C.M."/>
            <person name="Simpson J.R."/>
            <person name="Lauterbach L."/>
            <person name="Steele A.D."/>
            <person name="Gui C."/>
            <person name="Meng S."/>
            <person name="Li G."/>
            <person name="Viehrig K."/>
            <person name="Ye F."/>
            <person name="Su P."/>
            <person name="Kiefer A.F."/>
            <person name="Nichols A."/>
            <person name="Cepeda A.J."/>
            <person name="Yan W."/>
            <person name="Fan B."/>
            <person name="Jiang Y."/>
            <person name="Adhikari A."/>
            <person name="Zheng C.-J."/>
            <person name="Schuster L."/>
            <person name="Cowan T.M."/>
            <person name="Smanski M.J."/>
            <person name="Chevrette M.G."/>
            <person name="De Carvalho L.P.S."/>
            <person name="Shen B."/>
        </authorList>
    </citation>
    <scope>NUCLEOTIDE SEQUENCE [LARGE SCALE GENOMIC DNA]</scope>
    <source>
        <strain evidence="2 3">NPDC020594</strain>
    </source>
</reference>
<feature type="compositionally biased region" description="Low complexity" evidence="1">
    <location>
        <begin position="259"/>
        <end position="284"/>
    </location>
</feature>
<name>A0ABV3A9B3_9ACTN</name>
<feature type="compositionally biased region" description="Gly residues" evidence="1">
    <location>
        <begin position="65"/>
        <end position="87"/>
    </location>
</feature>